<organism evidence="2 3">
    <name type="scientific">Karstenula rhodostoma CBS 690.94</name>
    <dbReference type="NCBI Taxonomy" id="1392251"/>
    <lineage>
        <taxon>Eukaryota</taxon>
        <taxon>Fungi</taxon>
        <taxon>Dikarya</taxon>
        <taxon>Ascomycota</taxon>
        <taxon>Pezizomycotina</taxon>
        <taxon>Dothideomycetes</taxon>
        <taxon>Pleosporomycetidae</taxon>
        <taxon>Pleosporales</taxon>
        <taxon>Massarineae</taxon>
        <taxon>Didymosphaeriaceae</taxon>
        <taxon>Karstenula</taxon>
    </lineage>
</organism>
<dbReference type="AlphaFoldDB" id="A0A9P4P7C6"/>
<feature type="region of interest" description="Disordered" evidence="1">
    <location>
        <begin position="126"/>
        <end position="156"/>
    </location>
</feature>
<feature type="region of interest" description="Disordered" evidence="1">
    <location>
        <begin position="264"/>
        <end position="283"/>
    </location>
</feature>
<evidence type="ECO:0000313" key="2">
    <source>
        <dbReference type="EMBL" id="KAF2438597.1"/>
    </source>
</evidence>
<accession>A0A9P4P7C6</accession>
<protein>
    <submittedName>
        <fullName evidence="2">Uncharacterized protein</fullName>
    </submittedName>
</protein>
<dbReference type="Proteomes" id="UP000799764">
    <property type="component" value="Unassembled WGS sequence"/>
</dbReference>
<proteinExistence type="predicted"/>
<dbReference type="EMBL" id="MU001512">
    <property type="protein sequence ID" value="KAF2438597.1"/>
    <property type="molecule type" value="Genomic_DNA"/>
</dbReference>
<feature type="compositionally biased region" description="Polar residues" evidence="1">
    <location>
        <begin position="264"/>
        <end position="274"/>
    </location>
</feature>
<evidence type="ECO:0000313" key="3">
    <source>
        <dbReference type="Proteomes" id="UP000799764"/>
    </source>
</evidence>
<dbReference type="OrthoDB" id="3800664at2759"/>
<gene>
    <name evidence="2" type="ORF">P171DRAFT_164558</name>
</gene>
<name>A0A9P4P7C6_9PLEO</name>
<comment type="caution">
    <text evidence="2">The sequence shown here is derived from an EMBL/GenBank/DDBJ whole genome shotgun (WGS) entry which is preliminary data.</text>
</comment>
<evidence type="ECO:0000256" key="1">
    <source>
        <dbReference type="SAM" id="MobiDB-lite"/>
    </source>
</evidence>
<feature type="compositionally biased region" description="Polar residues" evidence="1">
    <location>
        <begin position="242"/>
        <end position="255"/>
    </location>
</feature>
<keyword evidence="3" id="KW-1185">Reference proteome</keyword>
<feature type="compositionally biased region" description="Basic and acidic residues" evidence="1">
    <location>
        <begin position="229"/>
        <end position="238"/>
    </location>
</feature>
<feature type="region of interest" description="Disordered" evidence="1">
    <location>
        <begin position="229"/>
        <end position="256"/>
    </location>
</feature>
<reference evidence="2" key="1">
    <citation type="journal article" date="2020" name="Stud. Mycol.">
        <title>101 Dothideomycetes genomes: a test case for predicting lifestyles and emergence of pathogens.</title>
        <authorList>
            <person name="Haridas S."/>
            <person name="Albert R."/>
            <person name="Binder M."/>
            <person name="Bloem J."/>
            <person name="Labutti K."/>
            <person name="Salamov A."/>
            <person name="Andreopoulos B."/>
            <person name="Baker S."/>
            <person name="Barry K."/>
            <person name="Bills G."/>
            <person name="Bluhm B."/>
            <person name="Cannon C."/>
            <person name="Castanera R."/>
            <person name="Culley D."/>
            <person name="Daum C."/>
            <person name="Ezra D."/>
            <person name="Gonzalez J."/>
            <person name="Henrissat B."/>
            <person name="Kuo A."/>
            <person name="Liang C."/>
            <person name="Lipzen A."/>
            <person name="Lutzoni F."/>
            <person name="Magnuson J."/>
            <person name="Mondo S."/>
            <person name="Nolan M."/>
            <person name="Ohm R."/>
            <person name="Pangilinan J."/>
            <person name="Park H.-J."/>
            <person name="Ramirez L."/>
            <person name="Alfaro M."/>
            <person name="Sun H."/>
            <person name="Tritt A."/>
            <person name="Yoshinaga Y."/>
            <person name="Zwiers L.-H."/>
            <person name="Turgeon B."/>
            <person name="Goodwin S."/>
            <person name="Spatafora J."/>
            <person name="Crous P."/>
            <person name="Grigoriev I."/>
        </authorList>
    </citation>
    <scope>NUCLEOTIDE SEQUENCE</scope>
    <source>
        <strain evidence="2">CBS 690.94</strain>
    </source>
</reference>
<sequence>MSFNDEILTGIDEIKDELDEIISCLKRLQQRVVRIEASQQSRNDSALFKHVPLEQKVAEFASRLTDKDSIESLIVNAILNEQPQAKQELAELASRARACTHQAQQSQDPILAELSGEPDISRLHVREDTSTSKQHQYITAESDPPAPPPPSDASPMATRLEYTSLQLHPSLRGGWGDEEAEEILYEKLATAYCPSGIRRYLGPLEKQLAALKKQLPSVIQLGLTSAAREHTQPAECEARQAPVSTSGEPTSSRSYSKARCITANTRMPSGTPKTTRPVFGLPSTPSRRIVSSFDISSSPFAMYSHEHSPFLQLAKKRGSASRV</sequence>